<name>A0A238U9X8_9FLAO</name>
<evidence type="ECO:0000313" key="3">
    <source>
        <dbReference type="Proteomes" id="UP000215214"/>
    </source>
</evidence>
<protein>
    <recommendedName>
        <fullName evidence="4">Lipoprotein</fullName>
    </recommendedName>
</protein>
<keyword evidence="3" id="KW-1185">Reference proteome</keyword>
<evidence type="ECO:0000256" key="1">
    <source>
        <dbReference type="SAM" id="MobiDB-lite"/>
    </source>
</evidence>
<feature type="region of interest" description="Disordered" evidence="1">
    <location>
        <begin position="36"/>
        <end position="55"/>
    </location>
</feature>
<gene>
    <name evidence="2" type="ORF">TJEJU_2306</name>
</gene>
<evidence type="ECO:0000313" key="2">
    <source>
        <dbReference type="EMBL" id="SNR15991.1"/>
    </source>
</evidence>
<dbReference type="KEGG" id="tje:TJEJU_2306"/>
<sequence length="55" mass="6264">MKRIFIIFAFIIGNSIFTSCTDLNEEQIQDLEIQQEIKATGGEEGQTPIEDDEED</sequence>
<dbReference type="Proteomes" id="UP000215214">
    <property type="component" value="Chromosome TJEJU"/>
</dbReference>
<organism evidence="2 3">
    <name type="scientific">Tenacibaculum jejuense</name>
    <dbReference type="NCBI Taxonomy" id="584609"/>
    <lineage>
        <taxon>Bacteria</taxon>
        <taxon>Pseudomonadati</taxon>
        <taxon>Bacteroidota</taxon>
        <taxon>Flavobacteriia</taxon>
        <taxon>Flavobacteriales</taxon>
        <taxon>Flavobacteriaceae</taxon>
        <taxon>Tenacibaculum</taxon>
    </lineage>
</organism>
<accession>A0A238U9X8</accession>
<dbReference type="AlphaFoldDB" id="A0A238U9X8"/>
<evidence type="ECO:0008006" key="4">
    <source>
        <dbReference type="Google" id="ProtNLM"/>
    </source>
</evidence>
<dbReference type="PROSITE" id="PS51257">
    <property type="entry name" value="PROKAR_LIPOPROTEIN"/>
    <property type="match status" value="1"/>
</dbReference>
<dbReference type="RefSeq" id="WP_157730190.1">
    <property type="nucleotide sequence ID" value="NZ_LT899436.1"/>
</dbReference>
<dbReference type="EMBL" id="LT899436">
    <property type="protein sequence ID" value="SNR15991.1"/>
    <property type="molecule type" value="Genomic_DNA"/>
</dbReference>
<proteinExistence type="predicted"/>
<reference evidence="2 3" key="1">
    <citation type="submission" date="2017-07" db="EMBL/GenBank/DDBJ databases">
        <authorList>
            <person name="Sun Z.S."/>
            <person name="Albrecht U."/>
            <person name="Echele G."/>
            <person name="Lee C.C."/>
        </authorList>
    </citation>
    <scope>NUCLEOTIDE SEQUENCE [LARGE SCALE GENOMIC DNA]</scope>
    <source>
        <strain evidence="3">type strain: KCTC 22618</strain>
    </source>
</reference>